<dbReference type="InterPro" id="IPR005746">
    <property type="entry name" value="Thioredoxin"/>
</dbReference>
<evidence type="ECO:0000313" key="8">
    <source>
        <dbReference type="EMBL" id="MEA5518068.1"/>
    </source>
</evidence>
<comment type="similarity">
    <text evidence="1">Belongs to the thioredoxin family.</text>
</comment>
<sequence>MSPFCDTVAQEYSELIEIGWLLMHISISIINNFGDTPMGTVTFIQDETELDLLLANESLLVVDFTASWCGPCKLVAPLMDQLAEEYGDQIKVFKLDLDSNKPVAKRFSIKSIPAILFFKDGELTETLIGVKPYEDFSSVVAGLL</sequence>
<evidence type="ECO:0000256" key="4">
    <source>
        <dbReference type="ARBA" id="ARBA00023157"/>
    </source>
</evidence>
<dbReference type="PROSITE" id="PS51352">
    <property type="entry name" value="THIOREDOXIN_2"/>
    <property type="match status" value="1"/>
</dbReference>
<feature type="domain" description="Thioredoxin" evidence="7">
    <location>
        <begin position="30"/>
        <end position="144"/>
    </location>
</feature>
<keyword evidence="2" id="KW-0813">Transport</keyword>
<accession>A0ABU5TVS7</accession>
<evidence type="ECO:0000256" key="5">
    <source>
        <dbReference type="ARBA" id="ARBA00023284"/>
    </source>
</evidence>
<dbReference type="PANTHER" id="PTHR45663:SF11">
    <property type="entry name" value="GEO12009P1"/>
    <property type="match status" value="1"/>
</dbReference>
<dbReference type="InterPro" id="IPR017937">
    <property type="entry name" value="Thioredoxin_CS"/>
</dbReference>
<dbReference type="CDD" id="cd02947">
    <property type="entry name" value="TRX_family"/>
    <property type="match status" value="1"/>
</dbReference>
<dbReference type="EMBL" id="JAYGHT010000006">
    <property type="protein sequence ID" value="MEA5518068.1"/>
    <property type="molecule type" value="Genomic_DNA"/>
</dbReference>
<dbReference type="PANTHER" id="PTHR45663">
    <property type="entry name" value="GEO12009P1"/>
    <property type="match status" value="1"/>
</dbReference>
<dbReference type="PROSITE" id="PS00194">
    <property type="entry name" value="THIOREDOXIN_1"/>
    <property type="match status" value="1"/>
</dbReference>
<dbReference type="Gene3D" id="3.40.30.10">
    <property type="entry name" value="Glutaredoxin"/>
    <property type="match status" value="1"/>
</dbReference>
<dbReference type="SUPFAM" id="SSF52833">
    <property type="entry name" value="Thioredoxin-like"/>
    <property type="match status" value="1"/>
</dbReference>
<evidence type="ECO:0000259" key="7">
    <source>
        <dbReference type="PROSITE" id="PS51352"/>
    </source>
</evidence>
<reference evidence="8 9" key="1">
    <citation type="submission" date="2023-12" db="EMBL/GenBank/DDBJ databases">
        <title>Baltic Sea Cyanobacteria.</title>
        <authorList>
            <person name="Delbaje E."/>
            <person name="Fewer D.P."/>
            <person name="Shishido T.K."/>
        </authorList>
    </citation>
    <scope>NUCLEOTIDE SEQUENCE [LARGE SCALE GENOMIC DNA]</scope>
    <source>
        <strain evidence="8 9">CCNP 1315</strain>
    </source>
</reference>
<keyword evidence="9" id="KW-1185">Reference proteome</keyword>
<evidence type="ECO:0000256" key="1">
    <source>
        <dbReference type="ARBA" id="ARBA00008987"/>
    </source>
</evidence>
<protein>
    <recommendedName>
        <fullName evidence="6">Thioredoxin</fullName>
    </recommendedName>
</protein>
<proteinExistence type="inferred from homology"/>
<evidence type="ECO:0000256" key="3">
    <source>
        <dbReference type="ARBA" id="ARBA00022982"/>
    </source>
</evidence>
<evidence type="ECO:0000256" key="6">
    <source>
        <dbReference type="NCBIfam" id="TIGR01068"/>
    </source>
</evidence>
<dbReference type="InterPro" id="IPR013766">
    <property type="entry name" value="Thioredoxin_domain"/>
</dbReference>
<name>A0ABU5TVS7_9CYAN</name>
<keyword evidence="5" id="KW-0676">Redox-active center</keyword>
<dbReference type="Pfam" id="PF00085">
    <property type="entry name" value="Thioredoxin"/>
    <property type="match status" value="1"/>
</dbReference>
<dbReference type="NCBIfam" id="TIGR01068">
    <property type="entry name" value="thioredoxin"/>
    <property type="match status" value="1"/>
</dbReference>
<organism evidence="8 9">
    <name type="scientific">Limnoraphis robusta CCNP1315</name>
    <dbReference type="NCBI Taxonomy" id="3110306"/>
    <lineage>
        <taxon>Bacteria</taxon>
        <taxon>Bacillati</taxon>
        <taxon>Cyanobacteriota</taxon>
        <taxon>Cyanophyceae</taxon>
        <taxon>Oscillatoriophycideae</taxon>
        <taxon>Oscillatoriales</taxon>
        <taxon>Sirenicapillariaceae</taxon>
        <taxon>Limnoraphis</taxon>
    </lineage>
</organism>
<dbReference type="PRINTS" id="PR00421">
    <property type="entry name" value="THIOREDOXIN"/>
</dbReference>
<keyword evidence="4" id="KW-1015">Disulfide bond</keyword>
<evidence type="ECO:0000313" key="9">
    <source>
        <dbReference type="Proteomes" id="UP001301728"/>
    </source>
</evidence>
<gene>
    <name evidence="8" type="primary">trxA</name>
    <name evidence="8" type="ORF">VB854_03780</name>
</gene>
<dbReference type="RefSeq" id="WP_323275361.1">
    <property type="nucleotide sequence ID" value="NZ_JAYGHT010000006.1"/>
</dbReference>
<dbReference type="Proteomes" id="UP001301728">
    <property type="component" value="Unassembled WGS sequence"/>
</dbReference>
<keyword evidence="3" id="KW-0249">Electron transport</keyword>
<dbReference type="InterPro" id="IPR036249">
    <property type="entry name" value="Thioredoxin-like_sf"/>
</dbReference>
<comment type="caution">
    <text evidence="8">The sequence shown here is derived from an EMBL/GenBank/DDBJ whole genome shotgun (WGS) entry which is preliminary data.</text>
</comment>
<evidence type="ECO:0000256" key="2">
    <source>
        <dbReference type="ARBA" id="ARBA00022448"/>
    </source>
</evidence>